<dbReference type="PANTHER" id="PTHR22922">
    <property type="entry name" value="GPI-ANCHORED PROTEIN P137"/>
    <property type="match status" value="1"/>
</dbReference>
<dbReference type="GO" id="GO:0005737">
    <property type="term" value="C:cytoplasm"/>
    <property type="evidence" value="ECO:0007669"/>
    <property type="project" value="TreeGrafter"/>
</dbReference>
<sequence>MTSNAGYHQKTEDDPMKQTMLIIEHKIRNLEKRKLKLEGYFSQQFHGGIKLSEDQLLAASKLNEVTSTLDFARNLRKQLNSLLTTKKNNHTPVEEKLNTKIKEVLIYQNILENIKNESVKKDLLNGHNGAVQLTSDELSKLSHFSKMVSAKRIVEEGKPPFEDQLKAVSKHYMKLVENRPNIVIGTSYAHLKECLLKIEKSGYLNSIIKPSHKEVNTSEEINTSDEIPQNIKQIDSLIEPIRDLDNISISSVNNVEYNSKKIETVYFTNNNVSGNTVDNEPCQNKNIVDTVFNSSFEFLQDSQLDDDVYSVNPNSIPTQTFSSSHYKSQSTDQETKLNHLKNIVNVSKSWAEKVGVNSQNKTETGVSNLPKENWSQTVIDSTNNDWLVKNNWVHMVEADNSEQKILSNAPHTNSSNSLVTNGYSENLKGLLKKSVVFNKQDPYPMATSNNPTFYQSNYRQPTQQNNIGNYTNSNSTYYDKNQSTDLNKRSATAKSKTTYASEYWRN</sequence>
<evidence type="ECO:0000313" key="5">
    <source>
        <dbReference type="Proteomes" id="UP000325440"/>
    </source>
</evidence>
<dbReference type="GO" id="GO:0003723">
    <property type="term" value="F:RNA binding"/>
    <property type="evidence" value="ECO:0007669"/>
    <property type="project" value="TreeGrafter"/>
</dbReference>
<evidence type="ECO:0000256" key="2">
    <source>
        <dbReference type="SAM" id="MobiDB-lite"/>
    </source>
</evidence>
<organism evidence="4 5">
    <name type="scientific">Cinara cedri</name>
    <dbReference type="NCBI Taxonomy" id="506608"/>
    <lineage>
        <taxon>Eukaryota</taxon>
        <taxon>Metazoa</taxon>
        <taxon>Ecdysozoa</taxon>
        <taxon>Arthropoda</taxon>
        <taxon>Hexapoda</taxon>
        <taxon>Insecta</taxon>
        <taxon>Pterygota</taxon>
        <taxon>Neoptera</taxon>
        <taxon>Paraneoptera</taxon>
        <taxon>Hemiptera</taxon>
        <taxon>Sternorrhyncha</taxon>
        <taxon>Aphidomorpha</taxon>
        <taxon>Aphidoidea</taxon>
        <taxon>Aphididae</taxon>
        <taxon>Lachninae</taxon>
        <taxon>Cinara</taxon>
    </lineage>
</organism>
<dbReference type="InterPro" id="IPR028816">
    <property type="entry name" value="Caprin"/>
</dbReference>
<evidence type="ECO:0000259" key="3">
    <source>
        <dbReference type="Pfam" id="PF18293"/>
    </source>
</evidence>
<feature type="region of interest" description="Disordered" evidence="2">
    <location>
        <begin position="446"/>
        <end position="506"/>
    </location>
</feature>
<keyword evidence="5" id="KW-1185">Reference proteome</keyword>
<protein>
    <recommendedName>
        <fullName evidence="3">Caprin-1 dimerization domain-containing protein</fullName>
    </recommendedName>
</protein>
<evidence type="ECO:0000256" key="1">
    <source>
        <dbReference type="ARBA" id="ARBA00007950"/>
    </source>
</evidence>
<reference evidence="4 5" key="1">
    <citation type="submission" date="2019-08" db="EMBL/GenBank/DDBJ databases">
        <authorList>
            <person name="Alioto T."/>
            <person name="Alioto T."/>
            <person name="Gomez Garrido J."/>
        </authorList>
    </citation>
    <scope>NUCLEOTIDE SEQUENCE [LARGE SCALE GENOMIC DNA]</scope>
</reference>
<accession>A0A5E4M9V4</accession>
<name>A0A5E4M9V4_9HEMI</name>
<dbReference type="OrthoDB" id="10062814at2759"/>
<dbReference type="EMBL" id="CABPRJ010000484">
    <property type="protein sequence ID" value="VVC28839.1"/>
    <property type="molecule type" value="Genomic_DNA"/>
</dbReference>
<gene>
    <name evidence="4" type="ORF">CINCED_3A022999</name>
</gene>
<dbReference type="InterPro" id="IPR041637">
    <property type="entry name" value="Caprin-1_dimer"/>
</dbReference>
<dbReference type="Pfam" id="PF18293">
    <property type="entry name" value="Caprin-1_dimer"/>
    <property type="match status" value="1"/>
</dbReference>
<comment type="similarity">
    <text evidence="1">Belongs to the caprin family.</text>
</comment>
<feature type="compositionally biased region" description="Polar residues" evidence="2">
    <location>
        <begin position="446"/>
        <end position="500"/>
    </location>
</feature>
<proteinExistence type="inferred from homology"/>
<dbReference type="PANTHER" id="PTHR22922:SF19">
    <property type="entry name" value="CAPRIN HOMOLOG"/>
    <property type="match status" value="1"/>
</dbReference>
<evidence type="ECO:0000313" key="4">
    <source>
        <dbReference type="EMBL" id="VVC28839.1"/>
    </source>
</evidence>
<feature type="domain" description="Caprin-1 dimerization" evidence="3">
    <location>
        <begin position="94"/>
        <end position="204"/>
    </location>
</feature>
<dbReference type="AlphaFoldDB" id="A0A5E4M9V4"/>
<dbReference type="Proteomes" id="UP000325440">
    <property type="component" value="Unassembled WGS sequence"/>
</dbReference>